<dbReference type="InterPro" id="IPR006665">
    <property type="entry name" value="OmpA-like"/>
</dbReference>
<proteinExistence type="inferred from homology"/>
<dbReference type="PROSITE" id="PS51123">
    <property type="entry name" value="OMPA_2"/>
    <property type="match status" value="1"/>
</dbReference>
<comment type="subcellular location">
    <subcellularLocation>
        <location evidence="1">Cell membrane</location>
        <topology evidence="1">Single-pass membrane protein</topology>
    </subcellularLocation>
</comment>
<dbReference type="Pfam" id="PF00691">
    <property type="entry name" value="OmpA"/>
    <property type="match status" value="1"/>
</dbReference>
<keyword evidence="4 9" id="KW-0812">Transmembrane</keyword>
<dbReference type="PANTHER" id="PTHR30329:SF21">
    <property type="entry name" value="LIPOPROTEIN YIAD-RELATED"/>
    <property type="match status" value="1"/>
</dbReference>
<dbReference type="GO" id="GO:0005886">
    <property type="term" value="C:plasma membrane"/>
    <property type="evidence" value="ECO:0007669"/>
    <property type="project" value="UniProtKB-SubCell"/>
</dbReference>
<accession>A0A1I7N5Q5</accession>
<keyword evidence="12" id="KW-1185">Reference proteome</keyword>
<comment type="similarity">
    <text evidence="2">Belongs to the MotB family.</text>
</comment>
<dbReference type="AlphaFoldDB" id="A0A1I7N5Q5"/>
<keyword evidence="5 9" id="KW-1133">Transmembrane helix</keyword>
<evidence type="ECO:0000256" key="9">
    <source>
        <dbReference type="SAM" id="Phobius"/>
    </source>
</evidence>
<feature type="domain" description="OmpA-like" evidence="10">
    <location>
        <begin position="185"/>
        <end position="304"/>
    </location>
</feature>
<evidence type="ECO:0000256" key="6">
    <source>
        <dbReference type="ARBA" id="ARBA00023136"/>
    </source>
</evidence>
<reference evidence="11 12" key="1">
    <citation type="submission" date="2016-10" db="EMBL/GenBank/DDBJ databases">
        <authorList>
            <person name="de Groot N.N."/>
        </authorList>
    </citation>
    <scope>NUCLEOTIDE SEQUENCE [LARGE SCALE GENOMIC DNA]</scope>
    <source>
        <strain evidence="11 12">IPL20</strain>
    </source>
</reference>
<evidence type="ECO:0000259" key="10">
    <source>
        <dbReference type="PROSITE" id="PS51123"/>
    </source>
</evidence>
<dbReference type="Pfam" id="PF13677">
    <property type="entry name" value="MotB_plug"/>
    <property type="match status" value="1"/>
</dbReference>
<evidence type="ECO:0000313" key="12">
    <source>
        <dbReference type="Proteomes" id="UP000199074"/>
    </source>
</evidence>
<dbReference type="RefSeq" id="WP_244542764.1">
    <property type="nucleotide sequence ID" value="NZ_FPCK01000001.1"/>
</dbReference>
<feature type="transmembrane region" description="Helical" evidence="9">
    <location>
        <begin position="34"/>
        <end position="53"/>
    </location>
</feature>
<evidence type="ECO:0000256" key="1">
    <source>
        <dbReference type="ARBA" id="ARBA00004162"/>
    </source>
</evidence>
<dbReference type="InterPro" id="IPR050330">
    <property type="entry name" value="Bact_OuterMem_StrucFunc"/>
</dbReference>
<dbReference type="InterPro" id="IPR036737">
    <property type="entry name" value="OmpA-like_sf"/>
</dbReference>
<dbReference type="SUPFAM" id="SSF103088">
    <property type="entry name" value="OmpA-like"/>
    <property type="match status" value="1"/>
</dbReference>
<protein>
    <submittedName>
        <fullName evidence="11">Chemotaxis protein MotB</fullName>
    </submittedName>
</protein>
<dbReference type="Proteomes" id="UP000199074">
    <property type="component" value="Unassembled WGS sequence"/>
</dbReference>
<evidence type="ECO:0000256" key="2">
    <source>
        <dbReference type="ARBA" id="ARBA00008914"/>
    </source>
</evidence>
<evidence type="ECO:0000313" key="11">
    <source>
        <dbReference type="EMBL" id="SFV29981.1"/>
    </source>
</evidence>
<sequence>MPIQRHLMANYEQPIIIKKVKKGGHGHHGGAWKIAYADFVTAMMAFFLLMWLINMTTAEQKQGLADYFSPPSVSLSSSGAGGVMGGQAMDNAGASMSGSASDITAREPASPAEATSGEAELSVGGEARENGSELEASSDSEFNLKAVDSQEFHSAAASIRQAWQSMPELTPFMDNLLVEETEEGLDIQIVDQQGRRMFPEGSKYPLEPTRAAIAAMAPYLQQLNSQMVISGHTAAGGRYENPRYGAWELSSDRANVVRSTLGEFGLTDDRIKSVNGRATDEPFFTNDPYMAANERVRITVLRTAPPVPMGLRP</sequence>
<feature type="region of interest" description="Disordered" evidence="8">
    <location>
        <begin position="93"/>
        <end position="140"/>
    </location>
</feature>
<dbReference type="Gene3D" id="3.30.1330.60">
    <property type="entry name" value="OmpA-like domain"/>
    <property type="match status" value="1"/>
</dbReference>
<keyword evidence="6 7" id="KW-0472">Membrane</keyword>
<organism evidence="11 12">
    <name type="scientific">Devosia crocina</name>
    <dbReference type="NCBI Taxonomy" id="429728"/>
    <lineage>
        <taxon>Bacteria</taxon>
        <taxon>Pseudomonadati</taxon>
        <taxon>Pseudomonadota</taxon>
        <taxon>Alphaproteobacteria</taxon>
        <taxon>Hyphomicrobiales</taxon>
        <taxon>Devosiaceae</taxon>
        <taxon>Devosia</taxon>
    </lineage>
</organism>
<dbReference type="EMBL" id="FPCK01000001">
    <property type="protein sequence ID" value="SFV29981.1"/>
    <property type="molecule type" value="Genomic_DNA"/>
</dbReference>
<gene>
    <name evidence="11" type="ORF">SAMN05216456_0886</name>
</gene>
<evidence type="ECO:0000256" key="5">
    <source>
        <dbReference type="ARBA" id="ARBA00022989"/>
    </source>
</evidence>
<evidence type="ECO:0000256" key="7">
    <source>
        <dbReference type="PROSITE-ProRule" id="PRU00473"/>
    </source>
</evidence>
<evidence type="ECO:0000256" key="3">
    <source>
        <dbReference type="ARBA" id="ARBA00022475"/>
    </source>
</evidence>
<evidence type="ECO:0000256" key="4">
    <source>
        <dbReference type="ARBA" id="ARBA00022692"/>
    </source>
</evidence>
<dbReference type="STRING" id="429728.SAMN05216456_0886"/>
<name>A0A1I7N5Q5_9HYPH</name>
<dbReference type="InterPro" id="IPR025713">
    <property type="entry name" value="MotB-like_N_dom"/>
</dbReference>
<dbReference type="PANTHER" id="PTHR30329">
    <property type="entry name" value="STATOR ELEMENT OF FLAGELLAR MOTOR COMPLEX"/>
    <property type="match status" value="1"/>
</dbReference>
<evidence type="ECO:0000256" key="8">
    <source>
        <dbReference type="SAM" id="MobiDB-lite"/>
    </source>
</evidence>
<keyword evidence="3" id="KW-1003">Cell membrane</keyword>